<dbReference type="AlphaFoldDB" id="A0A1I6XS15"/>
<proteinExistence type="predicted"/>
<evidence type="ECO:0000313" key="1">
    <source>
        <dbReference type="EMBL" id="SFT41080.1"/>
    </source>
</evidence>
<reference evidence="2" key="1">
    <citation type="submission" date="2016-10" db="EMBL/GenBank/DDBJ databases">
        <authorList>
            <person name="Varghese N."/>
            <person name="Submissions S."/>
        </authorList>
    </citation>
    <scope>NUCLEOTIDE SEQUENCE [LARGE SCALE GENOMIC DNA]</scope>
    <source>
        <strain evidence="2">DSM 23445</strain>
    </source>
</reference>
<name>A0A1I6XS15_9BACT</name>
<keyword evidence="2" id="KW-1185">Reference proteome</keyword>
<organism evidence="1 2">
    <name type="scientific">Algoriphagus locisalis</name>
    <dbReference type="NCBI Taxonomy" id="305507"/>
    <lineage>
        <taxon>Bacteria</taxon>
        <taxon>Pseudomonadati</taxon>
        <taxon>Bacteroidota</taxon>
        <taxon>Cytophagia</taxon>
        <taxon>Cytophagales</taxon>
        <taxon>Cyclobacteriaceae</taxon>
        <taxon>Algoriphagus</taxon>
    </lineage>
</organism>
<gene>
    <name evidence="1" type="ORF">SAMN04489724_0637</name>
</gene>
<protein>
    <submittedName>
        <fullName evidence="1">Uncharacterized protein</fullName>
    </submittedName>
</protein>
<accession>A0A1I6XS15</accession>
<sequence length="40" mass="4427">MIYKIILYLCTKINNNANPLLESRTKKASVSYGAKVSLPA</sequence>
<dbReference type="Proteomes" id="UP000199673">
    <property type="component" value="Unassembled WGS sequence"/>
</dbReference>
<dbReference type="EMBL" id="FPBF01000001">
    <property type="protein sequence ID" value="SFT41080.1"/>
    <property type="molecule type" value="Genomic_DNA"/>
</dbReference>
<evidence type="ECO:0000313" key="2">
    <source>
        <dbReference type="Proteomes" id="UP000199673"/>
    </source>
</evidence>